<dbReference type="AlphaFoldDB" id="A0AAW9S5G3"/>
<reference evidence="1 2" key="1">
    <citation type="submission" date="2024-04" db="EMBL/GenBank/DDBJ databases">
        <title>Novel genus in family Flammeovirgaceae.</title>
        <authorList>
            <person name="Nguyen T.H."/>
            <person name="Vuong T.Q."/>
            <person name="Le H."/>
            <person name="Kim S.-G."/>
        </authorList>
    </citation>
    <scope>NUCLEOTIDE SEQUENCE [LARGE SCALE GENOMIC DNA]</scope>
    <source>
        <strain evidence="1 2">JCM 23209</strain>
    </source>
</reference>
<evidence type="ECO:0000313" key="1">
    <source>
        <dbReference type="EMBL" id="MEN7550420.1"/>
    </source>
</evidence>
<dbReference type="RefSeq" id="WP_346823202.1">
    <property type="nucleotide sequence ID" value="NZ_JBDKWZ010000014.1"/>
</dbReference>
<dbReference type="Proteomes" id="UP001403385">
    <property type="component" value="Unassembled WGS sequence"/>
</dbReference>
<protein>
    <submittedName>
        <fullName evidence="1">Uncharacterized protein</fullName>
    </submittedName>
</protein>
<comment type="caution">
    <text evidence="1">The sequence shown here is derived from an EMBL/GenBank/DDBJ whole genome shotgun (WGS) entry which is preliminary data.</text>
</comment>
<name>A0AAW9S5G3_9BACT</name>
<keyword evidence="2" id="KW-1185">Reference proteome</keyword>
<gene>
    <name evidence="1" type="ORF">AAG747_21050</name>
</gene>
<proteinExistence type="predicted"/>
<evidence type="ECO:0000313" key="2">
    <source>
        <dbReference type="Proteomes" id="UP001403385"/>
    </source>
</evidence>
<dbReference type="EMBL" id="JBDKWZ010000014">
    <property type="protein sequence ID" value="MEN7550420.1"/>
    <property type="molecule type" value="Genomic_DNA"/>
</dbReference>
<accession>A0AAW9S5G3</accession>
<organism evidence="1 2">
    <name type="scientific">Rapidithrix thailandica</name>
    <dbReference type="NCBI Taxonomy" id="413964"/>
    <lineage>
        <taxon>Bacteria</taxon>
        <taxon>Pseudomonadati</taxon>
        <taxon>Bacteroidota</taxon>
        <taxon>Cytophagia</taxon>
        <taxon>Cytophagales</taxon>
        <taxon>Flammeovirgaceae</taxon>
        <taxon>Rapidithrix</taxon>
    </lineage>
</organism>
<sequence>MSHIVLEKWNELQLKIEQQRDELNRESLLIILFDWIRGIKKIKDSKVQNLYHEYLAYFEEVSDLDGILNIKPWYSLQELIEYDILKSTELSFERPIVKVRDVLWELLVFKSDKECPCCGDDNLRAMTYKGQKELFFCCDICGCIVDEDGGRKEVDDKLYPAPFELVELKKIGVSSIDN</sequence>